<accession>A0A249KHE8</accession>
<proteinExistence type="predicted"/>
<keyword evidence="3" id="KW-1185">Reference proteome</keyword>
<dbReference type="KEGG" id="psuf:A1sIA56_04935"/>
<sequence>MNQKKNSQTRLIVASSLCAAALLASFAMSKAANQREKYWVVLKPIAVGTQLEQSDVGYQMVALGNSGSNYLGEQSNPVGSITKRPFAPGDLLEISALTNNSAALVNQQLSISLRSVDIPSTLQIGEVVTIFQLHDASNGEAALEPDHILSGVFIVGLDRKGSNFGGEAALTISVNRDAVPDLLAATTSGRLVIVRSHG</sequence>
<gene>
    <name evidence="2" type="ORF">A1sIA56_04935</name>
</gene>
<dbReference type="EMBL" id="CP016773">
    <property type="protein sequence ID" value="ASY16238.1"/>
    <property type="molecule type" value="Genomic_DNA"/>
</dbReference>
<protein>
    <submittedName>
        <fullName evidence="2">SAF superfamily protein</fullName>
    </submittedName>
</protein>
<evidence type="ECO:0000256" key="1">
    <source>
        <dbReference type="SAM" id="SignalP"/>
    </source>
</evidence>
<keyword evidence="1" id="KW-0732">Signal</keyword>
<evidence type="ECO:0000313" key="2">
    <source>
        <dbReference type="EMBL" id="ASY16238.1"/>
    </source>
</evidence>
<dbReference type="AlphaFoldDB" id="A0A249KHE8"/>
<dbReference type="RefSeq" id="WP_095673821.1">
    <property type="nucleotide sequence ID" value="NZ_CP016773.1"/>
</dbReference>
<feature type="chain" id="PRO_5012715869" evidence="1">
    <location>
        <begin position="32"/>
        <end position="198"/>
    </location>
</feature>
<reference evidence="2 3" key="1">
    <citation type="submission" date="2016-07" db="EMBL/GenBank/DDBJ databases">
        <title>High microdiversification within the ubiquitous acI lineage of Actinobacteria.</title>
        <authorList>
            <person name="Neuenschwander S.M."/>
            <person name="Salcher M."/>
            <person name="Ghai R."/>
            <person name="Pernthaler J."/>
        </authorList>
    </citation>
    <scope>NUCLEOTIDE SEQUENCE [LARGE SCALE GENOMIC DNA]</scope>
    <source>
        <strain evidence="2">MMS-IA-56</strain>
    </source>
</reference>
<dbReference type="CDD" id="cd11614">
    <property type="entry name" value="SAF_CpaB_FlgA_like"/>
    <property type="match status" value="1"/>
</dbReference>
<name>A0A249KHE8_9ACTN</name>
<feature type="signal peptide" evidence="1">
    <location>
        <begin position="1"/>
        <end position="31"/>
    </location>
</feature>
<dbReference type="OrthoDB" id="5243072at2"/>
<organism evidence="2 3">
    <name type="scientific">Candidatus Planktophila sulfonica</name>
    <dbReference type="NCBI Taxonomy" id="1884904"/>
    <lineage>
        <taxon>Bacteria</taxon>
        <taxon>Bacillati</taxon>
        <taxon>Actinomycetota</taxon>
        <taxon>Actinomycetes</taxon>
        <taxon>Candidatus Nanopelagicales</taxon>
        <taxon>Candidatus Nanopelagicaceae</taxon>
        <taxon>Candidatus Planktophila</taxon>
    </lineage>
</organism>
<evidence type="ECO:0000313" key="3">
    <source>
        <dbReference type="Proteomes" id="UP000217215"/>
    </source>
</evidence>
<dbReference type="Proteomes" id="UP000217215">
    <property type="component" value="Chromosome"/>
</dbReference>